<sequence>MDYMPPAFQDHPEIGFERPSPELRSLSLVNRHIRRVCLPLLFAYLRIDGPLRAKKLYAGHCLLPSPCPKLTRVLSLCGWYFHNPLDVDAVCLLLPFLERLSSVRVDLPDSECDYTKLLQSFYQHPTLATVVNTRSSSSYSIAQWTSLPVSKVICESFHFTYNAISSTRHVYRRENYITGAFKFKRITFYNDDFPLEDSLPLPQFNGLSELTLYMGIRKTTFSWLPEFLSAHPQLHKLWFRAHVSGLGSLLSFEMPSIVHALVENFVVQYGHHFRVDCLGLSRAVSSQQWQVTGLTLVAGYYEPDAVLLETLSLASSAFPAIELLVLEIESGEYQNRIHLDDFAVALARFPSLRVLHLKGLCKLLDDREYWKILRGFDLNDPCRVGALCAKHNVSRCTSRIAKEVPGLEAFYISEQYYRSDSVRGWLYVADAAGKVEGVLKGYPDRFPH</sequence>
<dbReference type="OrthoDB" id="2991573at2759"/>
<dbReference type="HOGENOM" id="CLU_612579_0_0_1"/>
<proteinExistence type="predicted"/>
<name>A0A0D0APS2_9AGAR</name>
<reference evidence="1 2" key="1">
    <citation type="submission" date="2014-04" db="EMBL/GenBank/DDBJ databases">
        <title>Evolutionary Origins and Diversification of the Mycorrhizal Mutualists.</title>
        <authorList>
            <consortium name="DOE Joint Genome Institute"/>
            <consortium name="Mycorrhizal Genomics Consortium"/>
            <person name="Kohler A."/>
            <person name="Kuo A."/>
            <person name="Nagy L.G."/>
            <person name="Floudas D."/>
            <person name="Copeland A."/>
            <person name="Barry K.W."/>
            <person name="Cichocki N."/>
            <person name="Veneault-Fourrey C."/>
            <person name="LaButti K."/>
            <person name="Lindquist E.A."/>
            <person name="Lipzen A."/>
            <person name="Lundell T."/>
            <person name="Morin E."/>
            <person name="Murat C."/>
            <person name="Riley R."/>
            <person name="Ohm R."/>
            <person name="Sun H."/>
            <person name="Tunlid A."/>
            <person name="Henrissat B."/>
            <person name="Grigoriev I.V."/>
            <person name="Hibbett D.S."/>
            <person name="Martin F."/>
        </authorList>
    </citation>
    <scope>NUCLEOTIDE SEQUENCE [LARGE SCALE GENOMIC DNA]</scope>
    <source>
        <strain evidence="1 2">FD-317 M1</strain>
    </source>
</reference>
<dbReference type="AlphaFoldDB" id="A0A0D0APS2"/>
<gene>
    <name evidence="1" type="ORF">GYMLUDRAFT_251341</name>
</gene>
<accession>A0A0D0APS2</accession>
<organism evidence="1 2">
    <name type="scientific">Collybiopsis luxurians FD-317 M1</name>
    <dbReference type="NCBI Taxonomy" id="944289"/>
    <lineage>
        <taxon>Eukaryota</taxon>
        <taxon>Fungi</taxon>
        <taxon>Dikarya</taxon>
        <taxon>Basidiomycota</taxon>
        <taxon>Agaricomycotina</taxon>
        <taxon>Agaricomycetes</taxon>
        <taxon>Agaricomycetidae</taxon>
        <taxon>Agaricales</taxon>
        <taxon>Marasmiineae</taxon>
        <taxon>Omphalotaceae</taxon>
        <taxon>Collybiopsis</taxon>
        <taxon>Collybiopsis luxurians</taxon>
    </lineage>
</organism>
<dbReference type="Proteomes" id="UP000053593">
    <property type="component" value="Unassembled WGS sequence"/>
</dbReference>
<protein>
    <submittedName>
        <fullName evidence="1">Uncharacterized protein</fullName>
    </submittedName>
</protein>
<evidence type="ECO:0000313" key="1">
    <source>
        <dbReference type="EMBL" id="KIK52300.1"/>
    </source>
</evidence>
<evidence type="ECO:0000313" key="2">
    <source>
        <dbReference type="Proteomes" id="UP000053593"/>
    </source>
</evidence>
<keyword evidence="2" id="KW-1185">Reference proteome</keyword>
<dbReference type="EMBL" id="KN834845">
    <property type="protein sequence ID" value="KIK52300.1"/>
    <property type="molecule type" value="Genomic_DNA"/>
</dbReference>